<keyword evidence="8" id="KW-0677">Repeat</keyword>
<evidence type="ECO:0000256" key="12">
    <source>
        <dbReference type="PIRSR" id="PIRSR000018-50"/>
    </source>
</evidence>
<accession>A0A822VD20</accession>
<name>A0A822VD20_AGRTU</name>
<dbReference type="InterPro" id="IPR014353">
    <property type="entry name" value="Membr-bd_ADH_cyt_c"/>
</dbReference>
<dbReference type="GO" id="GO:0009055">
    <property type="term" value="F:electron transfer activity"/>
    <property type="evidence" value="ECO:0007669"/>
    <property type="project" value="InterPro"/>
</dbReference>
<keyword evidence="2" id="KW-0813">Transport</keyword>
<proteinExistence type="predicted"/>
<dbReference type="Proteomes" id="UP000192074">
    <property type="component" value="Unassembled WGS sequence"/>
</dbReference>
<evidence type="ECO:0000256" key="4">
    <source>
        <dbReference type="ARBA" id="ARBA00022617"/>
    </source>
</evidence>
<dbReference type="Gene3D" id="1.10.760.10">
    <property type="entry name" value="Cytochrome c-like domain"/>
    <property type="match status" value="2"/>
</dbReference>
<keyword evidence="10 13" id="KW-0408">Iron</keyword>
<feature type="binding site" description="covalent" evidence="12">
    <location>
        <position position="69"/>
    </location>
    <ligand>
        <name>heme c</name>
        <dbReference type="ChEBI" id="CHEBI:61717"/>
        <label>1</label>
    </ligand>
</feature>
<dbReference type="Pfam" id="PF00034">
    <property type="entry name" value="Cytochrom_C"/>
    <property type="match status" value="2"/>
</dbReference>
<gene>
    <name evidence="16" type="ORF">AGR4A_pAt30204</name>
</gene>
<keyword evidence="3" id="KW-1003">Cell membrane</keyword>
<comment type="subcellular location">
    <subcellularLocation>
        <location evidence="1">Cell membrane</location>
    </subcellularLocation>
</comment>
<feature type="domain" description="Cytochrome c" evidence="15">
    <location>
        <begin position="323"/>
        <end position="414"/>
    </location>
</feature>
<comment type="caution">
    <text evidence="16">The sequence shown here is derived from an EMBL/GenBank/DDBJ whole genome shotgun (WGS) entry which is preliminary data.</text>
</comment>
<feature type="transmembrane region" description="Helical" evidence="14">
    <location>
        <begin position="12"/>
        <end position="33"/>
    </location>
</feature>
<dbReference type="InterPro" id="IPR036909">
    <property type="entry name" value="Cyt_c-like_dom_sf"/>
</dbReference>
<evidence type="ECO:0000256" key="11">
    <source>
        <dbReference type="ARBA" id="ARBA00023136"/>
    </source>
</evidence>
<evidence type="ECO:0000256" key="3">
    <source>
        <dbReference type="ARBA" id="ARBA00022475"/>
    </source>
</evidence>
<keyword evidence="4 12" id="KW-0349">Heme</keyword>
<dbReference type="InterPro" id="IPR009056">
    <property type="entry name" value="Cyt_c-like_dom"/>
</dbReference>
<feature type="binding site" description="axial binding residue" evidence="13">
    <location>
        <position position="73"/>
    </location>
    <ligand>
        <name>heme c</name>
        <dbReference type="ChEBI" id="CHEBI:61717"/>
        <label>1</label>
    </ligand>
    <ligandPart>
        <name>Fe</name>
        <dbReference type="ChEBI" id="CHEBI:18248"/>
    </ligandPart>
</feature>
<evidence type="ECO:0000256" key="2">
    <source>
        <dbReference type="ARBA" id="ARBA00022448"/>
    </source>
</evidence>
<evidence type="ECO:0000256" key="1">
    <source>
        <dbReference type="ARBA" id="ARBA00004236"/>
    </source>
</evidence>
<dbReference type="GO" id="GO:0016614">
    <property type="term" value="F:oxidoreductase activity, acting on CH-OH group of donors"/>
    <property type="evidence" value="ECO:0007669"/>
    <property type="project" value="InterPro"/>
</dbReference>
<dbReference type="GO" id="GO:0005506">
    <property type="term" value="F:iron ion binding"/>
    <property type="evidence" value="ECO:0007669"/>
    <property type="project" value="InterPro"/>
</dbReference>
<dbReference type="PANTHER" id="PTHR35008:SF8">
    <property type="entry name" value="ALCOHOL DEHYDROGENASE CYTOCHROME C SUBUNIT"/>
    <property type="match status" value="1"/>
</dbReference>
<evidence type="ECO:0000259" key="15">
    <source>
        <dbReference type="PROSITE" id="PS51007"/>
    </source>
</evidence>
<dbReference type="PIRSF" id="PIRSF000018">
    <property type="entry name" value="Mb_ADH_cyt_c"/>
    <property type="match status" value="1"/>
</dbReference>
<feature type="binding site" description="covalent" evidence="12">
    <location>
        <position position="215"/>
    </location>
    <ligand>
        <name>heme c</name>
        <dbReference type="ChEBI" id="CHEBI:61717"/>
        <label>2</label>
    </ligand>
</feature>
<evidence type="ECO:0000256" key="14">
    <source>
        <dbReference type="SAM" id="Phobius"/>
    </source>
</evidence>
<protein>
    <submittedName>
        <fullName evidence="16">Cytochrome c</fullName>
    </submittedName>
</protein>
<evidence type="ECO:0000256" key="10">
    <source>
        <dbReference type="ARBA" id="ARBA00023004"/>
    </source>
</evidence>
<dbReference type="GO" id="GO:0005886">
    <property type="term" value="C:plasma membrane"/>
    <property type="evidence" value="ECO:0007669"/>
    <property type="project" value="UniProtKB-SubCell"/>
</dbReference>
<dbReference type="PROSITE" id="PS51007">
    <property type="entry name" value="CYTC"/>
    <property type="match status" value="3"/>
</dbReference>
<dbReference type="InterPro" id="IPR051459">
    <property type="entry name" value="Cytochrome_c-type_DH"/>
</dbReference>
<feature type="binding site" description="covalent" evidence="12">
    <location>
        <position position="72"/>
    </location>
    <ligand>
        <name>heme c</name>
        <dbReference type="ChEBI" id="CHEBI:61717"/>
        <label>1</label>
    </ligand>
</feature>
<reference evidence="16 17" key="1">
    <citation type="submission" date="2016-01" db="EMBL/GenBank/DDBJ databases">
        <authorList>
            <person name="Regsiter A."/>
            <person name="william w."/>
        </authorList>
    </citation>
    <scope>NUCLEOTIDE SEQUENCE [LARGE SCALE GENOMIC DNA]</scope>
    <source>
        <strain evidence="16 17">B6</strain>
    </source>
</reference>
<feature type="binding site" description="axial binding residue" evidence="13">
    <location>
        <position position="219"/>
    </location>
    <ligand>
        <name>heme c</name>
        <dbReference type="ChEBI" id="CHEBI:61717"/>
        <label>2</label>
    </ligand>
    <ligandPart>
        <name>Fe</name>
        <dbReference type="ChEBI" id="CHEBI:18248"/>
    </ligandPart>
</feature>
<evidence type="ECO:0000256" key="5">
    <source>
        <dbReference type="ARBA" id="ARBA00022660"/>
    </source>
</evidence>
<keyword evidence="11 14" id="KW-0472">Membrane</keyword>
<keyword evidence="7" id="KW-0732">Signal</keyword>
<evidence type="ECO:0000256" key="8">
    <source>
        <dbReference type="ARBA" id="ARBA00022737"/>
    </source>
</evidence>
<dbReference type="RefSeq" id="WP_080868899.1">
    <property type="nucleotide sequence ID" value="NZ_LT009760.1"/>
</dbReference>
<feature type="domain" description="Cytochrome c" evidence="15">
    <location>
        <begin position="200"/>
        <end position="307"/>
    </location>
</feature>
<dbReference type="PANTHER" id="PTHR35008">
    <property type="entry name" value="BLL4482 PROTEIN-RELATED"/>
    <property type="match status" value="1"/>
</dbReference>
<dbReference type="SUPFAM" id="SSF46626">
    <property type="entry name" value="Cytochrome c"/>
    <property type="match status" value="3"/>
</dbReference>
<dbReference type="PRINTS" id="PR00605">
    <property type="entry name" value="CYTCHROMECIC"/>
</dbReference>
<feature type="binding site" description="covalent" evidence="12">
    <location>
        <position position="218"/>
    </location>
    <ligand>
        <name>heme c</name>
        <dbReference type="ChEBI" id="CHEBI:61717"/>
        <label>2</label>
    </ligand>
</feature>
<comment type="cofactor">
    <cofactor evidence="12">
        <name>heme c</name>
        <dbReference type="ChEBI" id="CHEBI:61717"/>
    </cofactor>
    <text evidence="12">Binds 3 heme c groups covalently per subunit.</text>
</comment>
<feature type="binding site" description="covalent" evidence="12">
    <location>
        <position position="336"/>
    </location>
    <ligand>
        <name>heme c</name>
        <dbReference type="ChEBI" id="CHEBI:61717"/>
        <label>3</label>
    </ligand>
</feature>
<organism evidence="16 17">
    <name type="scientific">Agrobacterium tumefaciens str. B6</name>
    <dbReference type="NCBI Taxonomy" id="1183423"/>
    <lineage>
        <taxon>Bacteria</taxon>
        <taxon>Pseudomonadati</taxon>
        <taxon>Pseudomonadota</taxon>
        <taxon>Alphaproteobacteria</taxon>
        <taxon>Hyphomicrobiales</taxon>
        <taxon>Rhizobiaceae</taxon>
        <taxon>Rhizobium/Agrobacterium group</taxon>
        <taxon>Agrobacterium</taxon>
        <taxon>Agrobacterium tumefaciens complex</taxon>
    </lineage>
</organism>
<evidence type="ECO:0000256" key="7">
    <source>
        <dbReference type="ARBA" id="ARBA00022729"/>
    </source>
</evidence>
<evidence type="ECO:0000256" key="13">
    <source>
        <dbReference type="PIRSR" id="PIRSR000018-51"/>
    </source>
</evidence>
<keyword evidence="14" id="KW-1133">Transmembrane helix</keyword>
<feature type="domain" description="Cytochrome c" evidence="15">
    <location>
        <begin position="55"/>
        <end position="158"/>
    </location>
</feature>
<dbReference type="AlphaFoldDB" id="A0A822VD20"/>
<dbReference type="PROSITE" id="PS51257">
    <property type="entry name" value="PROKAR_LIPOPROTEIN"/>
    <property type="match status" value="1"/>
</dbReference>
<keyword evidence="6 13" id="KW-0479">Metal-binding</keyword>
<evidence type="ECO:0000313" key="17">
    <source>
        <dbReference type="Proteomes" id="UP000192074"/>
    </source>
</evidence>
<evidence type="ECO:0000313" key="16">
    <source>
        <dbReference type="EMBL" id="CVI25389.1"/>
    </source>
</evidence>
<evidence type="ECO:0000256" key="6">
    <source>
        <dbReference type="ARBA" id="ARBA00022723"/>
    </source>
</evidence>
<sequence>MSLLPRNKLKLGAAAVGLVIVAGCVALGGVYGFTELQYKYLTRGDDTAQIAPTPERIARGEYLARMGDCVACHTAPGGKPFAGGLPLDTGFGVVLSSNITPDKGTGIGGWSLRQFDLAMRHGIGDDGKRLYPAMPYNTYAKISDDDLIDIKFYIDTLSPVANAVDSNQMSFPFNIRPMMMGWNLLFLDSGPLENDQSKSAEWNRGRYIVDSLGHCTTCHSPKNLLGGDTSAYLGGAVLQDWFAPRIGGDAWPAVADWTNEDIATYLKTGANQHAIAAGPMAEAIQNSTQYLAMEDLRAVATYLKEVEGSEAPKVQTVSADSALPYPEGGRIYDHLCSTCHNRDGSGVPQMGPALRANTAIKGENGKFTTLRMILAGGYSAETQTYPTGFAMPGFDWKLSDQEAANVANYVRNAWGNSSPEVSQSKVREIRIRLKSPTAAD</sequence>
<evidence type="ECO:0000256" key="9">
    <source>
        <dbReference type="ARBA" id="ARBA00022982"/>
    </source>
</evidence>
<keyword evidence="5" id="KW-0679">Respiratory chain</keyword>
<keyword evidence="14" id="KW-0812">Transmembrane</keyword>
<feature type="binding site" description="axial binding residue" evidence="13">
    <location>
        <position position="340"/>
    </location>
    <ligand>
        <name>heme c</name>
        <dbReference type="ChEBI" id="CHEBI:61717"/>
        <label>3</label>
    </ligand>
    <ligandPart>
        <name>Fe</name>
        <dbReference type="ChEBI" id="CHEBI:18248"/>
    </ligandPart>
</feature>
<dbReference type="GO" id="GO:0020037">
    <property type="term" value="F:heme binding"/>
    <property type="evidence" value="ECO:0007669"/>
    <property type="project" value="InterPro"/>
</dbReference>
<feature type="binding site" description="covalent" evidence="12">
    <location>
        <position position="339"/>
    </location>
    <ligand>
        <name>heme c</name>
        <dbReference type="ChEBI" id="CHEBI:61717"/>
        <label>3</label>
    </ligand>
</feature>
<dbReference type="EMBL" id="FCNL01000042">
    <property type="protein sequence ID" value="CVI25389.1"/>
    <property type="molecule type" value="Genomic_DNA"/>
</dbReference>
<dbReference type="InterPro" id="IPR008168">
    <property type="entry name" value="Cyt_C_IC"/>
</dbReference>
<keyword evidence="9" id="KW-0249">Electron transport</keyword>